<sequence length="449" mass="50605">MACFVRPFFTLSTKRSSTRLFYGAAVKNISYVKYTCCRQLQLRASFQSSTSVHSVNLQTAQQSVDTKADSNNNAVVTDKPAPVDIQKVFLKGLTRVQMQRWLESLGEQKFRALQLWKWLYPPQGGGVDNFAAMSNLSKSFRNKLEQVAVVDSLELENVYEAKDGTKKLAFRLKNRSTGGGGIIESVLIPNESWVTLCVSSQLGCAQRCQFCYTAKMGLHGHLHTAEIVDQVVIAKRLFEKEKRISNIVFMGMGEPLHNIDNVLRAIEILLDEQGLHLSHNKVTVSTSGLVPEMERLAKETNVNIALSLNATTDQVRDQLMPINRKYPIQVLLNTARRIYTNERSGQKLFVEYVMLDGVNDSIEDAKRLHMLLAGIPCKINLIPFNSHEGATFNSSSESKIQFFHEYLTQKGHYVFTRESRGQDKMAACGQLGKPRKLSVSKKEYEQNPM</sequence>
<dbReference type="CDD" id="cd01335">
    <property type="entry name" value="Radical_SAM"/>
    <property type="match status" value="1"/>
</dbReference>
<proteinExistence type="inferred from homology"/>
<keyword evidence="3" id="KW-0004">4Fe-4S</keyword>
<evidence type="ECO:0000256" key="11">
    <source>
        <dbReference type="ARBA" id="ARBA00023004"/>
    </source>
</evidence>
<comment type="cofactor">
    <cofactor evidence="1">
        <name>[4Fe-4S] cluster</name>
        <dbReference type="ChEBI" id="CHEBI:49883"/>
    </cofactor>
</comment>
<dbReference type="Pfam" id="PF21016">
    <property type="entry name" value="RlmN_N"/>
    <property type="match status" value="1"/>
</dbReference>
<evidence type="ECO:0000313" key="14">
    <source>
        <dbReference type="EMBL" id="KAK4524437.1"/>
    </source>
</evidence>
<evidence type="ECO:0000256" key="2">
    <source>
        <dbReference type="ARBA" id="ARBA00004496"/>
    </source>
</evidence>
<dbReference type="PANTHER" id="PTHR30544">
    <property type="entry name" value="23S RRNA METHYLTRANSFERASE"/>
    <property type="match status" value="1"/>
</dbReference>
<evidence type="ECO:0000256" key="3">
    <source>
        <dbReference type="ARBA" id="ARBA00022485"/>
    </source>
</evidence>
<keyword evidence="5" id="KW-0698">rRNA processing</keyword>
<dbReference type="InterPro" id="IPR040072">
    <property type="entry name" value="Methyltransferase_A"/>
</dbReference>
<keyword evidence="15" id="KW-1185">Reference proteome</keyword>
<evidence type="ECO:0000256" key="6">
    <source>
        <dbReference type="ARBA" id="ARBA00022603"/>
    </source>
</evidence>
<dbReference type="InterPro" id="IPR013785">
    <property type="entry name" value="Aldolase_TIM"/>
</dbReference>
<feature type="domain" description="Radical SAM core" evidence="13">
    <location>
        <begin position="190"/>
        <end position="423"/>
    </location>
</feature>
<reference evidence="14 15" key="1">
    <citation type="submission" date="2022-07" db="EMBL/GenBank/DDBJ databases">
        <title>Genome-wide signatures of adaptation to extreme environments.</title>
        <authorList>
            <person name="Cho C.H."/>
            <person name="Yoon H.S."/>
        </authorList>
    </citation>
    <scope>NUCLEOTIDE SEQUENCE [LARGE SCALE GENOMIC DNA]</scope>
    <source>
        <strain evidence="14 15">108.79 E11</strain>
    </source>
</reference>
<dbReference type="GO" id="GO:0051539">
    <property type="term" value="F:4 iron, 4 sulfur cluster binding"/>
    <property type="evidence" value="ECO:0007669"/>
    <property type="project" value="UniProtKB-KW"/>
</dbReference>
<dbReference type="InterPro" id="IPR004383">
    <property type="entry name" value="rRNA_lsu_MTrfase_RlmN/Cfr"/>
</dbReference>
<evidence type="ECO:0000256" key="8">
    <source>
        <dbReference type="ARBA" id="ARBA00022691"/>
    </source>
</evidence>
<evidence type="ECO:0000256" key="4">
    <source>
        <dbReference type="ARBA" id="ARBA00022490"/>
    </source>
</evidence>
<evidence type="ECO:0000313" key="15">
    <source>
        <dbReference type="Proteomes" id="UP001300502"/>
    </source>
</evidence>
<keyword evidence="12" id="KW-0411">Iron-sulfur</keyword>
<dbReference type="EMBL" id="JANCYU010000023">
    <property type="protein sequence ID" value="KAK4524437.1"/>
    <property type="molecule type" value="Genomic_DNA"/>
</dbReference>
<dbReference type="Gene3D" id="3.20.20.70">
    <property type="entry name" value="Aldolase class I"/>
    <property type="match status" value="1"/>
</dbReference>
<dbReference type="InterPro" id="IPR027492">
    <property type="entry name" value="RNA_MTrfase_RlmN"/>
</dbReference>
<dbReference type="InterPro" id="IPR007197">
    <property type="entry name" value="rSAM"/>
</dbReference>
<protein>
    <recommendedName>
        <fullName evidence="13">Radical SAM core domain-containing protein</fullName>
    </recommendedName>
</protein>
<dbReference type="Pfam" id="PF04055">
    <property type="entry name" value="Radical_SAM"/>
    <property type="match status" value="1"/>
</dbReference>
<dbReference type="HAMAP" id="MF_01849">
    <property type="entry name" value="RNA_methyltr_RlmN"/>
    <property type="match status" value="1"/>
</dbReference>
<dbReference type="SUPFAM" id="SSF102114">
    <property type="entry name" value="Radical SAM enzymes"/>
    <property type="match status" value="1"/>
</dbReference>
<dbReference type="GO" id="GO:0046872">
    <property type="term" value="F:metal ion binding"/>
    <property type="evidence" value="ECO:0007669"/>
    <property type="project" value="UniProtKB-KW"/>
</dbReference>
<dbReference type="SFLD" id="SFLDF00275">
    <property type="entry name" value="adenosine_C2_methyltransferase"/>
    <property type="match status" value="1"/>
</dbReference>
<keyword evidence="11" id="KW-0408">Iron</keyword>
<dbReference type="AlphaFoldDB" id="A0AAV9IAQ8"/>
<dbReference type="GO" id="GO:0008173">
    <property type="term" value="F:RNA methyltransferase activity"/>
    <property type="evidence" value="ECO:0007669"/>
    <property type="project" value="InterPro"/>
</dbReference>
<comment type="subcellular location">
    <subcellularLocation>
        <location evidence="2">Cytoplasm</location>
    </subcellularLocation>
</comment>
<dbReference type="FunFam" id="3.20.20.70:FF:000161">
    <property type="entry name" value="Dual-specificity RNA methyltransferase RlmN"/>
    <property type="match status" value="1"/>
</dbReference>
<dbReference type="GO" id="GO:0070475">
    <property type="term" value="P:rRNA base methylation"/>
    <property type="evidence" value="ECO:0007669"/>
    <property type="project" value="InterPro"/>
</dbReference>
<dbReference type="NCBIfam" id="TIGR00048">
    <property type="entry name" value="rRNA_mod_RlmN"/>
    <property type="match status" value="1"/>
</dbReference>
<evidence type="ECO:0000256" key="5">
    <source>
        <dbReference type="ARBA" id="ARBA00022552"/>
    </source>
</evidence>
<evidence type="ECO:0000256" key="10">
    <source>
        <dbReference type="ARBA" id="ARBA00022723"/>
    </source>
</evidence>
<evidence type="ECO:0000256" key="9">
    <source>
        <dbReference type="ARBA" id="ARBA00022694"/>
    </source>
</evidence>
<keyword evidence="9" id="KW-0819">tRNA processing</keyword>
<dbReference type="PROSITE" id="PS51918">
    <property type="entry name" value="RADICAL_SAM"/>
    <property type="match status" value="1"/>
</dbReference>
<evidence type="ECO:0000259" key="13">
    <source>
        <dbReference type="PROSITE" id="PS51918"/>
    </source>
</evidence>
<dbReference type="SFLD" id="SFLDG01062">
    <property type="entry name" value="methyltransferase_(Class_A)"/>
    <property type="match status" value="1"/>
</dbReference>
<dbReference type="GO" id="GO:0030488">
    <property type="term" value="P:tRNA methylation"/>
    <property type="evidence" value="ECO:0007669"/>
    <property type="project" value="InterPro"/>
</dbReference>
<evidence type="ECO:0000256" key="1">
    <source>
        <dbReference type="ARBA" id="ARBA00001966"/>
    </source>
</evidence>
<dbReference type="Gene3D" id="1.10.150.530">
    <property type="match status" value="1"/>
</dbReference>
<dbReference type="GO" id="GO:0005737">
    <property type="term" value="C:cytoplasm"/>
    <property type="evidence" value="ECO:0007669"/>
    <property type="project" value="UniProtKB-SubCell"/>
</dbReference>
<keyword evidence="7" id="KW-0808">Transferase</keyword>
<dbReference type="Proteomes" id="UP001300502">
    <property type="component" value="Unassembled WGS sequence"/>
</dbReference>
<organism evidence="14 15">
    <name type="scientific">Galdieria yellowstonensis</name>
    <dbReference type="NCBI Taxonomy" id="3028027"/>
    <lineage>
        <taxon>Eukaryota</taxon>
        <taxon>Rhodophyta</taxon>
        <taxon>Bangiophyceae</taxon>
        <taxon>Galdieriales</taxon>
        <taxon>Galdieriaceae</taxon>
        <taxon>Galdieria</taxon>
    </lineage>
</organism>
<dbReference type="InterPro" id="IPR058240">
    <property type="entry name" value="rSAM_sf"/>
</dbReference>
<keyword evidence="10" id="KW-0479">Metal-binding</keyword>
<keyword evidence="8" id="KW-0949">S-adenosyl-L-methionine</keyword>
<evidence type="ECO:0000256" key="7">
    <source>
        <dbReference type="ARBA" id="ARBA00022679"/>
    </source>
</evidence>
<evidence type="ECO:0000256" key="12">
    <source>
        <dbReference type="ARBA" id="ARBA00023014"/>
    </source>
</evidence>
<dbReference type="InterPro" id="IPR048641">
    <property type="entry name" value="RlmN_N"/>
</dbReference>
<accession>A0AAV9IAQ8</accession>
<gene>
    <name evidence="14" type="ORF">GAYE_SCF03G2338</name>
</gene>
<dbReference type="SFLD" id="SFLDS00029">
    <property type="entry name" value="Radical_SAM"/>
    <property type="match status" value="1"/>
</dbReference>
<name>A0AAV9IAQ8_9RHOD</name>
<comment type="caution">
    <text evidence="14">The sequence shown here is derived from an EMBL/GenBank/DDBJ whole genome shotgun (WGS) entry which is preliminary data.</text>
</comment>
<keyword evidence="6" id="KW-0489">Methyltransferase</keyword>
<dbReference type="PANTHER" id="PTHR30544:SF9">
    <property type="entry name" value="RADICAL SAM SUPERFAMILY PROTEIN"/>
    <property type="match status" value="1"/>
</dbReference>
<keyword evidence="4" id="KW-0963">Cytoplasm</keyword>